<proteinExistence type="predicted"/>
<protein>
    <submittedName>
        <fullName evidence="2">Putative inner membrane protein</fullName>
    </submittedName>
</protein>
<dbReference type="EMBL" id="NIDE01000017">
    <property type="protein sequence ID" value="OWK36085.1"/>
    <property type="molecule type" value="Genomic_DNA"/>
</dbReference>
<feature type="region of interest" description="Disordered" evidence="1">
    <location>
        <begin position="276"/>
        <end position="317"/>
    </location>
</feature>
<feature type="compositionally biased region" description="Polar residues" evidence="1">
    <location>
        <begin position="281"/>
        <end position="291"/>
    </location>
</feature>
<accession>A0A225DI93</accession>
<sequence>MGGLATCRGSSIAQQPPQLTQRQQQLIASIHWQHGPCEAKLGSVATIKVPDGYQFTDGQGARAYQEMAAQPPNPKVLGMLLPSGDKDQWSVFFSYDDMGYVKDDEKDTIDADGILENIKAGTEESNKYRVSHGGSPMHVVGWEEKPSYSSQTHRLTWALRANDKDGDIINYNSRILGRGGVMSANLVVDPTELQTTLPTYLTLLEGFKFVPGQTHADWRQGDKVAEYGLSALVAGGALAVAAKTGLLGKLLKPLLIGGALLLGALAKAFRWITGRKPATEDGTNPNLESQSPPAPASVPEATSPSPDKPAPESPPTP</sequence>
<dbReference type="AlphaFoldDB" id="A0A225DI93"/>
<dbReference type="Pfam" id="PF09935">
    <property type="entry name" value="DUF2167"/>
    <property type="match status" value="1"/>
</dbReference>
<evidence type="ECO:0000313" key="2">
    <source>
        <dbReference type="EMBL" id="OWK36085.1"/>
    </source>
</evidence>
<organism evidence="2 3">
    <name type="scientific">Fimbriiglobus ruber</name>
    <dbReference type="NCBI Taxonomy" id="1908690"/>
    <lineage>
        <taxon>Bacteria</taxon>
        <taxon>Pseudomonadati</taxon>
        <taxon>Planctomycetota</taxon>
        <taxon>Planctomycetia</taxon>
        <taxon>Gemmatales</taxon>
        <taxon>Gemmataceae</taxon>
        <taxon>Fimbriiglobus</taxon>
    </lineage>
</organism>
<evidence type="ECO:0000313" key="3">
    <source>
        <dbReference type="Proteomes" id="UP000214646"/>
    </source>
</evidence>
<comment type="caution">
    <text evidence="2">The sequence shown here is derived from an EMBL/GenBank/DDBJ whole genome shotgun (WGS) entry which is preliminary data.</text>
</comment>
<dbReference type="InterPro" id="IPR018682">
    <property type="entry name" value="DUF2167_membr"/>
</dbReference>
<evidence type="ECO:0000256" key="1">
    <source>
        <dbReference type="SAM" id="MobiDB-lite"/>
    </source>
</evidence>
<keyword evidence="3" id="KW-1185">Reference proteome</keyword>
<name>A0A225DI93_9BACT</name>
<reference evidence="3" key="1">
    <citation type="submission" date="2017-06" db="EMBL/GenBank/DDBJ databases">
        <title>Genome analysis of Fimbriiglobus ruber SP5, the first member of the order Planctomycetales with confirmed chitinolytic capability.</title>
        <authorList>
            <person name="Ravin N.V."/>
            <person name="Rakitin A.L."/>
            <person name="Ivanova A.A."/>
            <person name="Beletsky A.V."/>
            <person name="Kulichevskaya I.S."/>
            <person name="Mardanov A.V."/>
            <person name="Dedysh S.N."/>
        </authorList>
    </citation>
    <scope>NUCLEOTIDE SEQUENCE [LARGE SCALE GENOMIC DNA]</scope>
    <source>
        <strain evidence="3">SP5</strain>
    </source>
</reference>
<gene>
    <name evidence="2" type="ORF">FRUB_08648</name>
</gene>
<dbReference type="Proteomes" id="UP000214646">
    <property type="component" value="Unassembled WGS sequence"/>
</dbReference>
<feature type="compositionally biased region" description="Pro residues" evidence="1">
    <location>
        <begin position="306"/>
        <end position="317"/>
    </location>
</feature>